<evidence type="ECO:0000313" key="2">
    <source>
        <dbReference type="Proteomes" id="UP000664534"/>
    </source>
</evidence>
<dbReference type="OrthoDB" id="10623335at2759"/>
<dbReference type="Proteomes" id="UP000664534">
    <property type="component" value="Unassembled WGS sequence"/>
</dbReference>
<reference evidence="1" key="1">
    <citation type="submission" date="2021-03" db="EMBL/GenBank/DDBJ databases">
        <authorList>
            <person name="Tagirdzhanova G."/>
        </authorList>
    </citation>
    <scope>NUCLEOTIDE SEQUENCE</scope>
</reference>
<organism evidence="1 2">
    <name type="scientific">Imshaugia aleurites</name>
    <dbReference type="NCBI Taxonomy" id="172621"/>
    <lineage>
        <taxon>Eukaryota</taxon>
        <taxon>Fungi</taxon>
        <taxon>Dikarya</taxon>
        <taxon>Ascomycota</taxon>
        <taxon>Pezizomycotina</taxon>
        <taxon>Lecanoromycetes</taxon>
        <taxon>OSLEUM clade</taxon>
        <taxon>Lecanoromycetidae</taxon>
        <taxon>Lecanorales</taxon>
        <taxon>Lecanorineae</taxon>
        <taxon>Parmeliaceae</taxon>
        <taxon>Imshaugia</taxon>
    </lineage>
</organism>
<dbReference type="AlphaFoldDB" id="A0A8H3IHQ4"/>
<gene>
    <name evidence="1" type="ORF">IMSHALPRED_005132</name>
</gene>
<keyword evidence="2" id="KW-1185">Reference proteome</keyword>
<name>A0A8H3IHQ4_9LECA</name>
<proteinExistence type="predicted"/>
<comment type="caution">
    <text evidence="1">The sequence shown here is derived from an EMBL/GenBank/DDBJ whole genome shotgun (WGS) entry which is preliminary data.</text>
</comment>
<accession>A0A8H3IHQ4</accession>
<evidence type="ECO:0000313" key="1">
    <source>
        <dbReference type="EMBL" id="CAF9921280.1"/>
    </source>
</evidence>
<dbReference type="EMBL" id="CAJPDT010000027">
    <property type="protein sequence ID" value="CAF9921280.1"/>
    <property type="molecule type" value="Genomic_DNA"/>
</dbReference>
<protein>
    <submittedName>
        <fullName evidence="1">Uncharacterized protein</fullName>
    </submittedName>
</protein>
<sequence>MSSMMRNHSNEPEPKPLGDLSLFPREIRDEIYRHIFSKTYMAFYSSSIVKPAFYNKSNDYALSLIERDREERIAADLSVLRVQKAITNEAMLLLYSETTFGFCYASSWYPGSSVLPLDADINIINRMTNIAISCNLGYTLVVDLEPCIAPGWSSIGYSFIPAGPLEFFQGVSITRESILLDLRLYERMIDADNSTRSSFFESPFFEALKQLTGFKNVTLRFRAESYRYFPAQETDEATIQQWLEAQEWEKLYAGLRRLLCGMSNVLEPTLGNRFATELLVSEADDLSWHAQCHTVFHPQAHLAAVSKATNMQSLPVTP</sequence>